<feature type="non-terminal residue" evidence="1">
    <location>
        <position position="1"/>
    </location>
</feature>
<sequence length="57" mass="6221">VVLGVLLVNLAIGAKVYSESDANSSANDPHANLDLFVNVLERIRRDYVDGGELTYED</sequence>
<evidence type="ECO:0000313" key="1">
    <source>
        <dbReference type="EMBL" id="SVC08528.1"/>
    </source>
</evidence>
<proteinExistence type="predicted"/>
<name>A0A382J9T4_9ZZZZ</name>
<reference evidence="1" key="1">
    <citation type="submission" date="2018-05" db="EMBL/GenBank/DDBJ databases">
        <authorList>
            <person name="Lanie J.A."/>
            <person name="Ng W.-L."/>
            <person name="Kazmierczak K.M."/>
            <person name="Andrzejewski T.M."/>
            <person name="Davidsen T.M."/>
            <person name="Wayne K.J."/>
            <person name="Tettelin H."/>
            <person name="Glass J.I."/>
            <person name="Rusch D."/>
            <person name="Podicherti R."/>
            <person name="Tsui H.-C.T."/>
            <person name="Winkler M.E."/>
        </authorList>
    </citation>
    <scope>NUCLEOTIDE SEQUENCE</scope>
</reference>
<dbReference type="AlphaFoldDB" id="A0A382J9T4"/>
<feature type="non-terminal residue" evidence="1">
    <location>
        <position position="57"/>
    </location>
</feature>
<organism evidence="1">
    <name type="scientific">marine metagenome</name>
    <dbReference type="NCBI Taxonomy" id="408172"/>
    <lineage>
        <taxon>unclassified sequences</taxon>
        <taxon>metagenomes</taxon>
        <taxon>ecological metagenomes</taxon>
    </lineage>
</organism>
<dbReference type="EMBL" id="UINC01072704">
    <property type="protein sequence ID" value="SVC08528.1"/>
    <property type="molecule type" value="Genomic_DNA"/>
</dbReference>
<gene>
    <name evidence="1" type="ORF">METZ01_LOCUS261382</name>
</gene>
<protein>
    <submittedName>
        <fullName evidence="1">Uncharacterized protein</fullName>
    </submittedName>
</protein>
<accession>A0A382J9T4</accession>